<dbReference type="InterPro" id="IPR003669">
    <property type="entry name" value="Thymidylate_synthase_ThyX"/>
</dbReference>
<dbReference type="HAMAP" id="MF_01408">
    <property type="entry name" value="ThyX"/>
    <property type="match status" value="1"/>
</dbReference>
<keyword evidence="1" id="KW-0521">NADP</keyword>
<feature type="binding site" evidence="1">
    <location>
        <begin position="124"/>
        <end position="127"/>
    </location>
    <ligand>
        <name>dUMP</name>
        <dbReference type="ChEBI" id="CHEBI:246422"/>
        <note>ligand shared between dimeric partners</note>
    </ligand>
</feature>
<name>A0A3P3XJS0_9SPIR</name>
<dbReference type="AlphaFoldDB" id="A0A3P3XJS0"/>
<dbReference type="GO" id="GO:0050797">
    <property type="term" value="F:thymidylate synthase (FAD) activity"/>
    <property type="evidence" value="ECO:0007669"/>
    <property type="project" value="UniProtKB-UniRule"/>
</dbReference>
<gene>
    <name evidence="1 3" type="primary">thyX</name>
    <name evidence="3" type="ORF">SPIROBIBN47_290225</name>
</gene>
<dbReference type="CDD" id="cd20175">
    <property type="entry name" value="ThyX"/>
    <property type="match status" value="1"/>
</dbReference>
<dbReference type="GO" id="GO:0006231">
    <property type="term" value="P:dTMP biosynthetic process"/>
    <property type="evidence" value="ECO:0007669"/>
    <property type="project" value="UniProtKB-UniRule"/>
</dbReference>
<comment type="similarity">
    <text evidence="1">Belongs to the thymidylate synthase ThyX family.</text>
</comment>
<dbReference type="EMBL" id="FWDM01000022">
    <property type="protein sequence ID" value="SLM13836.1"/>
    <property type="molecule type" value="Genomic_DNA"/>
</dbReference>
<comment type="cofactor">
    <cofactor evidence="1">
        <name>FAD</name>
        <dbReference type="ChEBI" id="CHEBI:57692"/>
    </cofactor>
    <text evidence="1">Binds 4 FAD per tetramer. Each FAD binding site is formed by three monomers.</text>
</comment>
<comment type="pathway">
    <text evidence="1">Pyrimidine metabolism; dTTP biosynthesis.</text>
</comment>
<dbReference type="GO" id="GO:0032259">
    <property type="term" value="P:methylation"/>
    <property type="evidence" value="ECO:0007669"/>
    <property type="project" value="UniProtKB-KW"/>
</dbReference>
<evidence type="ECO:0000256" key="1">
    <source>
        <dbReference type="HAMAP-Rule" id="MF_01408"/>
    </source>
</evidence>
<dbReference type="UniPathway" id="UPA00575"/>
<feature type="binding site" evidence="1">
    <location>
        <position position="235"/>
    </location>
    <ligand>
        <name>dUMP</name>
        <dbReference type="ChEBI" id="CHEBI:246422"/>
        <note>ligand shared between dimeric partners</note>
    </ligand>
</feature>
<reference evidence="3" key="1">
    <citation type="submission" date="2017-02" db="EMBL/GenBank/DDBJ databases">
        <authorList>
            <person name="Regsiter A."/>
            <person name="William W."/>
        </authorList>
    </citation>
    <scope>NUCLEOTIDE SEQUENCE</scope>
    <source>
        <strain evidence="3">Bib</strain>
    </source>
</reference>
<keyword evidence="1" id="KW-0274">FAD</keyword>
<feature type="binding site" evidence="1">
    <location>
        <position position="104"/>
    </location>
    <ligand>
        <name>FAD</name>
        <dbReference type="ChEBI" id="CHEBI:57692"/>
        <note>ligand shared between neighboring subunits</note>
    </ligand>
</feature>
<proteinExistence type="inferred from homology"/>
<protein>
    <recommendedName>
        <fullName evidence="1">Flavin-dependent thymidylate synthase</fullName>
        <shortName evidence="1">FDTS</shortName>
        <ecNumber evidence="1">2.1.1.148</ecNumber>
    </recommendedName>
    <alternativeName>
        <fullName evidence="1">FAD-dependent thymidylate synthase</fullName>
    </alternativeName>
    <alternativeName>
        <fullName evidence="1">Thymidylate synthase ThyX</fullName>
        <shortName evidence="1">TS</shortName>
        <shortName evidence="1">TSase</shortName>
    </alternativeName>
</protein>
<feature type="binding site" evidence="1">
    <location>
        <begin position="127"/>
        <end position="129"/>
    </location>
    <ligand>
        <name>FAD</name>
        <dbReference type="ChEBI" id="CHEBI:57692"/>
        <note>ligand shared between neighboring subunits</note>
    </ligand>
</feature>
<feature type="binding site" evidence="1">
    <location>
        <begin position="224"/>
        <end position="226"/>
    </location>
    <ligand>
        <name>FAD</name>
        <dbReference type="ChEBI" id="CHEBI:57692"/>
        <note>ligand shared between neighboring subunits</note>
    </ligand>
</feature>
<keyword evidence="1" id="KW-0545">Nucleotide biosynthesis</keyword>
<dbReference type="NCBIfam" id="TIGR02170">
    <property type="entry name" value="thyX"/>
    <property type="match status" value="1"/>
</dbReference>
<keyword evidence="1 3" id="KW-0808">Transferase</keyword>
<comment type="subunit">
    <text evidence="1">Homotetramer.</text>
</comment>
<comment type="caution">
    <text evidence="1">Lacks conserved residue(s) required for the propagation of feature annotation.</text>
</comment>
<dbReference type="EC" id="2.1.1.148" evidence="1"/>
<sequence length="345" mass="39386">MQDSTIKTARAGECANRTVRKLALQALGLFCYNAPMAHCIVPEAEAILDKEFPVLDKGFVRLVDYLGGDQRIVQAARVSYGEGTKSYREDAALIDYLLRHEHTSPFEQVVLTFHIKLPIFVARQWIRHRTARVNEISGRYSIMKDEFFLPEPEALAPQSEDNKQGRADIPFDPETANRIRAILKEGGELSYQQYQRLLDLGLAREIARIVLPLSLYTEWYWQIDLHNLFRFLMLRLDSHAQREIRQYAEVILDITRKVAPAATASFEKHILHGVRFSGPEMDELRRRLGLGQHDRADSAESAPGTNQPPQFSEPAANQPSSSSVSLLSKKELERFEEKLKSSRQL</sequence>
<dbReference type="PANTHER" id="PTHR34934:SF1">
    <property type="entry name" value="FLAVIN-DEPENDENT THYMIDYLATE SYNTHASE"/>
    <property type="match status" value="1"/>
</dbReference>
<feature type="binding site" description="in other chain" evidence="1">
    <location>
        <begin position="135"/>
        <end position="139"/>
    </location>
    <ligand>
        <name>dUMP</name>
        <dbReference type="ChEBI" id="CHEBI:246422"/>
        <note>ligand shared between dimeric partners</note>
    </ligand>
</feature>
<dbReference type="GO" id="GO:0006235">
    <property type="term" value="P:dTTP biosynthetic process"/>
    <property type="evidence" value="ECO:0007669"/>
    <property type="project" value="UniProtKB-UniRule"/>
</dbReference>
<feature type="binding site" evidence="1">
    <location>
        <position position="135"/>
    </location>
    <ligand>
        <name>FAD</name>
        <dbReference type="ChEBI" id="CHEBI:57692"/>
        <note>ligand shared between neighboring subunits</note>
    </ligand>
</feature>
<dbReference type="Gene3D" id="3.30.1360.170">
    <property type="match status" value="1"/>
</dbReference>
<dbReference type="GO" id="GO:0004799">
    <property type="term" value="F:thymidylate synthase activity"/>
    <property type="evidence" value="ECO:0007669"/>
    <property type="project" value="TreeGrafter"/>
</dbReference>
<dbReference type="Pfam" id="PF02511">
    <property type="entry name" value="Thy1"/>
    <property type="match status" value="1"/>
</dbReference>
<keyword evidence="1" id="KW-0285">Flavoprotein</keyword>
<comment type="catalytic activity">
    <reaction evidence="1">
        <text>dUMP + (6R)-5,10-methylene-5,6,7,8-tetrahydrofolate + NADPH + H(+) = dTMP + (6S)-5,6,7,8-tetrahydrofolate + NADP(+)</text>
        <dbReference type="Rhea" id="RHEA:29043"/>
        <dbReference type="ChEBI" id="CHEBI:15378"/>
        <dbReference type="ChEBI" id="CHEBI:15636"/>
        <dbReference type="ChEBI" id="CHEBI:57453"/>
        <dbReference type="ChEBI" id="CHEBI:57783"/>
        <dbReference type="ChEBI" id="CHEBI:58349"/>
        <dbReference type="ChEBI" id="CHEBI:63528"/>
        <dbReference type="ChEBI" id="CHEBI:246422"/>
        <dbReference type="EC" id="2.1.1.148"/>
    </reaction>
</comment>
<dbReference type="GO" id="GO:0050660">
    <property type="term" value="F:flavin adenine dinucleotide binding"/>
    <property type="evidence" value="ECO:0007669"/>
    <property type="project" value="UniProtKB-UniRule"/>
</dbReference>
<accession>A0A3P3XJS0</accession>
<dbReference type="PANTHER" id="PTHR34934">
    <property type="entry name" value="FLAVIN-DEPENDENT THYMIDYLATE SYNTHASE"/>
    <property type="match status" value="1"/>
</dbReference>
<dbReference type="GO" id="GO:0070402">
    <property type="term" value="F:NADPH binding"/>
    <property type="evidence" value="ECO:0007669"/>
    <property type="project" value="TreeGrafter"/>
</dbReference>
<evidence type="ECO:0000256" key="2">
    <source>
        <dbReference type="SAM" id="MobiDB-lite"/>
    </source>
</evidence>
<feature type="compositionally biased region" description="Polar residues" evidence="2">
    <location>
        <begin position="303"/>
        <end position="319"/>
    </location>
</feature>
<feature type="region of interest" description="Disordered" evidence="2">
    <location>
        <begin position="293"/>
        <end position="329"/>
    </location>
</feature>
<feature type="active site" description="Involved in ionization of N3 of dUMP, leading to its activation" evidence="1">
    <location>
        <position position="235"/>
    </location>
</feature>
<feature type="binding site" description="in other chain" evidence="1">
    <location>
        <position position="208"/>
    </location>
    <ligand>
        <name>dUMP</name>
        <dbReference type="ChEBI" id="CHEBI:246422"/>
        <note>ligand shared between dimeric partners</note>
    </ligand>
</feature>
<evidence type="ECO:0000313" key="3">
    <source>
        <dbReference type="EMBL" id="SLM13836.1"/>
    </source>
</evidence>
<keyword evidence="1 3" id="KW-0489">Methyltransferase</keyword>
<dbReference type="PROSITE" id="PS51331">
    <property type="entry name" value="THYX"/>
    <property type="match status" value="1"/>
</dbReference>
<dbReference type="InterPro" id="IPR036098">
    <property type="entry name" value="Thymidylate_synthase_ThyX_sf"/>
</dbReference>
<organism evidence="3">
    <name type="scientific">uncultured spirochete</name>
    <dbReference type="NCBI Taxonomy" id="156406"/>
    <lineage>
        <taxon>Bacteria</taxon>
        <taxon>Pseudomonadati</taxon>
        <taxon>Spirochaetota</taxon>
        <taxon>Spirochaetia</taxon>
        <taxon>Spirochaetales</taxon>
        <taxon>environmental samples</taxon>
    </lineage>
</organism>
<comment type="function">
    <text evidence="1">Catalyzes the reductive methylation of 2'-deoxyuridine-5'-monophosphate (dUMP) to 2'-deoxythymidine-5'-monophosphate (dTMP) while utilizing 5,10-methylenetetrahydrofolate (mTHF) as the methyl donor, and NADPH and FADH(2) as the reductant.</text>
</comment>
<dbReference type="SUPFAM" id="SSF69796">
    <property type="entry name" value="Thymidylate synthase-complementing protein Thy1"/>
    <property type="match status" value="1"/>
</dbReference>